<evidence type="ECO:0000256" key="4">
    <source>
        <dbReference type="ARBA" id="ARBA00022833"/>
    </source>
</evidence>
<feature type="region of interest" description="Disordered" evidence="6">
    <location>
        <begin position="1"/>
        <end position="64"/>
    </location>
</feature>
<dbReference type="SMART" id="SM00343">
    <property type="entry name" value="ZnF_C2HC"/>
    <property type="match status" value="5"/>
</dbReference>
<dbReference type="PANTHER" id="PTHR47798">
    <property type="entry name" value="OS04G0555800 PROTEIN"/>
    <property type="match status" value="1"/>
</dbReference>
<keyword evidence="2" id="KW-0677">Repeat</keyword>
<dbReference type="GO" id="GO:0003676">
    <property type="term" value="F:nucleic acid binding"/>
    <property type="evidence" value="ECO:0007669"/>
    <property type="project" value="InterPro"/>
</dbReference>
<dbReference type="Proteomes" id="UP001189122">
    <property type="component" value="Unassembled WGS sequence"/>
</dbReference>
<dbReference type="PROSITE" id="PS50158">
    <property type="entry name" value="ZF_CCHC"/>
    <property type="match status" value="2"/>
</dbReference>
<keyword evidence="1" id="KW-0479">Metal-binding</keyword>
<proteinExistence type="predicted"/>
<keyword evidence="4" id="KW-0862">Zinc</keyword>
<gene>
    <name evidence="8" type="ORF">SI7747_07009040</name>
</gene>
<evidence type="ECO:0000256" key="1">
    <source>
        <dbReference type="ARBA" id="ARBA00022723"/>
    </source>
</evidence>
<evidence type="ECO:0000259" key="7">
    <source>
        <dbReference type="PROSITE" id="PS50158"/>
    </source>
</evidence>
<dbReference type="PANTHER" id="PTHR47798:SF2">
    <property type="entry name" value="CCHC-TYPE DOMAIN-CONTAINING PROTEIN"/>
    <property type="match status" value="1"/>
</dbReference>
<evidence type="ECO:0000256" key="5">
    <source>
        <dbReference type="PROSITE-ProRule" id="PRU00047"/>
    </source>
</evidence>
<feature type="domain" description="CCHC-type" evidence="7">
    <location>
        <begin position="155"/>
        <end position="170"/>
    </location>
</feature>
<dbReference type="Pfam" id="PF00098">
    <property type="entry name" value="zf-CCHC"/>
    <property type="match status" value="2"/>
</dbReference>
<dbReference type="InterPro" id="IPR025836">
    <property type="entry name" value="Zn_knuckle_CX2CX4HX4C"/>
</dbReference>
<keyword evidence="3 5" id="KW-0863">Zinc-finger</keyword>
<feature type="compositionally biased region" description="Basic residues" evidence="6">
    <location>
        <begin position="34"/>
        <end position="48"/>
    </location>
</feature>
<protein>
    <recommendedName>
        <fullName evidence="7">CCHC-type domain-containing protein</fullName>
    </recommendedName>
</protein>
<dbReference type="FunFam" id="4.10.60.10:FF:000091">
    <property type="entry name" value="Zinc finger CCHC-type-containing 9"/>
    <property type="match status" value="1"/>
</dbReference>
<dbReference type="InterPro" id="IPR001878">
    <property type="entry name" value="Znf_CCHC"/>
</dbReference>
<dbReference type="EMBL" id="LR743594">
    <property type="protein sequence ID" value="CAA2623092.1"/>
    <property type="molecule type" value="Genomic_DNA"/>
</dbReference>
<dbReference type="InterPro" id="IPR036875">
    <property type="entry name" value="Znf_CCHC_sf"/>
</dbReference>
<evidence type="ECO:0000256" key="3">
    <source>
        <dbReference type="ARBA" id="ARBA00022771"/>
    </source>
</evidence>
<dbReference type="GO" id="GO:0008270">
    <property type="term" value="F:zinc ion binding"/>
    <property type="evidence" value="ECO:0007669"/>
    <property type="project" value="UniProtKB-KW"/>
</dbReference>
<feature type="domain" description="CCHC-type" evidence="7">
    <location>
        <begin position="128"/>
        <end position="143"/>
    </location>
</feature>
<dbReference type="AlphaFoldDB" id="A0A7I8IXB8"/>
<evidence type="ECO:0000313" key="9">
    <source>
        <dbReference type="Proteomes" id="UP001189122"/>
    </source>
</evidence>
<dbReference type="Gene3D" id="4.10.60.10">
    <property type="entry name" value="Zinc finger, CCHC-type"/>
    <property type="match status" value="2"/>
</dbReference>
<feature type="compositionally biased region" description="Basic residues" evidence="6">
    <location>
        <begin position="1"/>
        <end position="13"/>
    </location>
</feature>
<dbReference type="EMBL" id="CACRZD030000007">
    <property type="protein sequence ID" value="CAA6662655.1"/>
    <property type="molecule type" value="Genomic_DNA"/>
</dbReference>
<dbReference type="SUPFAM" id="SSF57756">
    <property type="entry name" value="Retrovirus zinc finger-like domains"/>
    <property type="match status" value="2"/>
</dbReference>
<evidence type="ECO:0000256" key="6">
    <source>
        <dbReference type="SAM" id="MobiDB-lite"/>
    </source>
</evidence>
<evidence type="ECO:0000313" key="8">
    <source>
        <dbReference type="EMBL" id="CAA2623092.1"/>
    </source>
</evidence>
<evidence type="ECO:0000256" key="2">
    <source>
        <dbReference type="ARBA" id="ARBA00022737"/>
    </source>
</evidence>
<name>A0A7I8IXB8_SPIIN</name>
<accession>A0A7I8IXB8</accession>
<dbReference type="Pfam" id="PF14392">
    <property type="entry name" value="zf-CCHC_4"/>
    <property type="match status" value="2"/>
</dbReference>
<organism evidence="8">
    <name type="scientific">Spirodela intermedia</name>
    <name type="common">Intermediate duckweed</name>
    <dbReference type="NCBI Taxonomy" id="51605"/>
    <lineage>
        <taxon>Eukaryota</taxon>
        <taxon>Viridiplantae</taxon>
        <taxon>Streptophyta</taxon>
        <taxon>Embryophyta</taxon>
        <taxon>Tracheophyta</taxon>
        <taxon>Spermatophyta</taxon>
        <taxon>Magnoliopsida</taxon>
        <taxon>Liliopsida</taxon>
        <taxon>Araceae</taxon>
        <taxon>Lemnoideae</taxon>
        <taxon>Spirodela</taxon>
    </lineage>
</organism>
<reference evidence="8 9" key="1">
    <citation type="submission" date="2019-12" db="EMBL/GenBank/DDBJ databases">
        <authorList>
            <person name="Scholz U."/>
            <person name="Mascher M."/>
            <person name="Fiebig A."/>
        </authorList>
    </citation>
    <scope>NUCLEOTIDE SEQUENCE</scope>
</reference>
<sequence length="282" mass="31064">MVSQRRRMARKRFKEANPHLFPKPEPPSEDAGSKKKKKIFRKTLKRGVAKPGSGRGSDRFTGSKHPLRIPGWKPGEACFVCNANDHIAKACPQKAEWEKNKICLLCRRRGHSLKNCPDKSEDSDKKLCYNCGEIGHSLNRCPQPLQDGGAKFASCFICNQQGHLSKNCPKNTHGIYPKGGCCKLCGGVTHLARDCPEKGSRGAAAFGSETGDHPKTWQGSRAVFRSGDDLEDDFIVDEGPPATKKPKIPNLEVDLVKSEHRPNASNVDAKRKKGPKVVNFLG</sequence>
<keyword evidence="9" id="KW-1185">Reference proteome</keyword>